<accession>A0AAV7HWX7</accession>
<reference evidence="2 3" key="1">
    <citation type="journal article" date="2021" name="J. Hered.">
        <title>A chromosome-level genome assembly of the parasitoid wasp, Cotesia glomerata (Hymenoptera: Braconidae).</title>
        <authorList>
            <person name="Pinto B.J."/>
            <person name="Weis J.J."/>
            <person name="Gamble T."/>
            <person name="Ode P.J."/>
            <person name="Paul R."/>
            <person name="Zaspel J.M."/>
        </authorList>
    </citation>
    <scope>NUCLEOTIDE SEQUENCE [LARGE SCALE GENOMIC DNA]</scope>
    <source>
        <strain evidence="2">CgM1</strain>
    </source>
</reference>
<name>A0AAV7HWX7_COTGL</name>
<evidence type="ECO:0000256" key="1">
    <source>
        <dbReference type="SAM" id="MobiDB-lite"/>
    </source>
</evidence>
<dbReference type="EMBL" id="JAHXZJ010002982">
    <property type="protein sequence ID" value="KAH0535881.1"/>
    <property type="molecule type" value="Genomic_DNA"/>
</dbReference>
<sequence>MGNEPADMSDGSRELDSEGKFSRLPTDYRKLLQLFDLNDPPEITIDKERQSGSLRMEMGVNEQAREEQSSFITYSIRLRSTKVKESRGKGSLGAHTTLHTRWEM</sequence>
<dbReference type="AlphaFoldDB" id="A0AAV7HWX7"/>
<evidence type="ECO:0000313" key="2">
    <source>
        <dbReference type="EMBL" id="KAH0535881.1"/>
    </source>
</evidence>
<protein>
    <submittedName>
        <fullName evidence="2">Uncharacterized protein</fullName>
    </submittedName>
</protein>
<keyword evidence="3" id="KW-1185">Reference proteome</keyword>
<gene>
    <name evidence="2" type="ORF">KQX54_019827</name>
</gene>
<evidence type="ECO:0000313" key="3">
    <source>
        <dbReference type="Proteomes" id="UP000826195"/>
    </source>
</evidence>
<feature type="compositionally biased region" description="Basic and acidic residues" evidence="1">
    <location>
        <begin position="10"/>
        <end position="21"/>
    </location>
</feature>
<proteinExistence type="predicted"/>
<dbReference type="Proteomes" id="UP000826195">
    <property type="component" value="Unassembled WGS sequence"/>
</dbReference>
<comment type="caution">
    <text evidence="2">The sequence shown here is derived from an EMBL/GenBank/DDBJ whole genome shotgun (WGS) entry which is preliminary data.</text>
</comment>
<organism evidence="2 3">
    <name type="scientific">Cotesia glomerata</name>
    <name type="common">Lepidopteran parasitic wasp</name>
    <name type="synonym">Apanteles glomeratus</name>
    <dbReference type="NCBI Taxonomy" id="32391"/>
    <lineage>
        <taxon>Eukaryota</taxon>
        <taxon>Metazoa</taxon>
        <taxon>Ecdysozoa</taxon>
        <taxon>Arthropoda</taxon>
        <taxon>Hexapoda</taxon>
        <taxon>Insecta</taxon>
        <taxon>Pterygota</taxon>
        <taxon>Neoptera</taxon>
        <taxon>Endopterygota</taxon>
        <taxon>Hymenoptera</taxon>
        <taxon>Apocrita</taxon>
        <taxon>Ichneumonoidea</taxon>
        <taxon>Braconidae</taxon>
        <taxon>Microgastrinae</taxon>
        <taxon>Cotesia</taxon>
    </lineage>
</organism>
<feature type="region of interest" description="Disordered" evidence="1">
    <location>
        <begin position="1"/>
        <end position="21"/>
    </location>
</feature>
<feature type="region of interest" description="Disordered" evidence="1">
    <location>
        <begin position="84"/>
        <end position="104"/>
    </location>
</feature>